<evidence type="ECO:0000313" key="8">
    <source>
        <dbReference type="Proteomes" id="UP001500620"/>
    </source>
</evidence>
<dbReference type="Gene3D" id="3.30.1490.190">
    <property type="match status" value="1"/>
</dbReference>
<keyword evidence="2" id="KW-0678">Repressor</keyword>
<dbReference type="Gene3D" id="1.10.10.10">
    <property type="entry name" value="Winged helix-like DNA-binding domain superfamily/Winged helix DNA-binding domain"/>
    <property type="match status" value="1"/>
</dbReference>
<evidence type="ECO:0000313" key="7">
    <source>
        <dbReference type="EMBL" id="GAA4256352.1"/>
    </source>
</evidence>
<evidence type="ECO:0000256" key="3">
    <source>
        <dbReference type="ARBA" id="ARBA00022833"/>
    </source>
</evidence>
<dbReference type="Proteomes" id="UP001500620">
    <property type="component" value="Unassembled WGS sequence"/>
</dbReference>
<keyword evidence="6" id="KW-0804">Transcription</keyword>
<comment type="similarity">
    <text evidence="1">Belongs to the Fur family.</text>
</comment>
<keyword evidence="3" id="KW-0862">Zinc</keyword>
<protein>
    <recommendedName>
        <fullName evidence="9">Transcriptional repressor</fullName>
    </recommendedName>
</protein>
<dbReference type="SUPFAM" id="SSF46785">
    <property type="entry name" value="Winged helix' DNA-binding domain"/>
    <property type="match status" value="1"/>
</dbReference>
<dbReference type="PANTHER" id="PTHR33202:SF22">
    <property type="entry name" value="HYDROGEN PEROXIDE SENSITIVE REPRESSOR"/>
    <property type="match status" value="1"/>
</dbReference>
<dbReference type="InterPro" id="IPR043135">
    <property type="entry name" value="Fur_C"/>
</dbReference>
<evidence type="ECO:0000256" key="6">
    <source>
        <dbReference type="ARBA" id="ARBA00023163"/>
    </source>
</evidence>
<keyword evidence="5" id="KW-0238">DNA-binding</keyword>
<organism evidence="7 8">
    <name type="scientific">Dactylosporangium darangshiense</name>
    <dbReference type="NCBI Taxonomy" id="579108"/>
    <lineage>
        <taxon>Bacteria</taxon>
        <taxon>Bacillati</taxon>
        <taxon>Actinomycetota</taxon>
        <taxon>Actinomycetes</taxon>
        <taxon>Micromonosporales</taxon>
        <taxon>Micromonosporaceae</taxon>
        <taxon>Dactylosporangium</taxon>
    </lineage>
</organism>
<keyword evidence="4" id="KW-0805">Transcription regulation</keyword>
<dbReference type="PANTHER" id="PTHR33202">
    <property type="entry name" value="ZINC UPTAKE REGULATION PROTEIN"/>
    <property type="match status" value="1"/>
</dbReference>
<proteinExistence type="inferred from homology"/>
<dbReference type="EMBL" id="BAABAT010000024">
    <property type="protein sequence ID" value="GAA4256352.1"/>
    <property type="molecule type" value="Genomic_DNA"/>
</dbReference>
<sequence>MHTAEQRIAAAITAIRAAGGRATGARGAVLRVLAAATHLSAADVHARLAATGARIDLSTVHRVLATLAGLEVVHVVPIGGALTYGLADRPHHHTVCRRCGTVRQLPPSAVAAAIAAATADGTFTTDTAGRDGGVVVYGTCTTCPAGPAR</sequence>
<evidence type="ECO:0000256" key="4">
    <source>
        <dbReference type="ARBA" id="ARBA00023015"/>
    </source>
</evidence>
<dbReference type="RefSeq" id="WP_345133347.1">
    <property type="nucleotide sequence ID" value="NZ_BAABAT010000024.1"/>
</dbReference>
<dbReference type="Pfam" id="PF01475">
    <property type="entry name" value="FUR"/>
    <property type="match status" value="1"/>
</dbReference>
<name>A0ABP8DHQ2_9ACTN</name>
<dbReference type="InterPro" id="IPR036388">
    <property type="entry name" value="WH-like_DNA-bd_sf"/>
</dbReference>
<evidence type="ECO:0000256" key="5">
    <source>
        <dbReference type="ARBA" id="ARBA00023125"/>
    </source>
</evidence>
<evidence type="ECO:0000256" key="2">
    <source>
        <dbReference type="ARBA" id="ARBA00022491"/>
    </source>
</evidence>
<comment type="caution">
    <text evidence="7">The sequence shown here is derived from an EMBL/GenBank/DDBJ whole genome shotgun (WGS) entry which is preliminary data.</text>
</comment>
<dbReference type="InterPro" id="IPR002481">
    <property type="entry name" value="FUR"/>
</dbReference>
<dbReference type="InterPro" id="IPR036390">
    <property type="entry name" value="WH_DNA-bd_sf"/>
</dbReference>
<gene>
    <name evidence="7" type="ORF">GCM10022255_068800</name>
</gene>
<accession>A0ABP8DHQ2</accession>
<reference evidence="8" key="1">
    <citation type="journal article" date="2019" name="Int. J. Syst. Evol. Microbiol.">
        <title>The Global Catalogue of Microorganisms (GCM) 10K type strain sequencing project: providing services to taxonomists for standard genome sequencing and annotation.</title>
        <authorList>
            <consortium name="The Broad Institute Genomics Platform"/>
            <consortium name="The Broad Institute Genome Sequencing Center for Infectious Disease"/>
            <person name="Wu L."/>
            <person name="Ma J."/>
        </authorList>
    </citation>
    <scope>NUCLEOTIDE SEQUENCE [LARGE SCALE GENOMIC DNA]</scope>
    <source>
        <strain evidence="8">JCM 17441</strain>
    </source>
</reference>
<evidence type="ECO:0008006" key="9">
    <source>
        <dbReference type="Google" id="ProtNLM"/>
    </source>
</evidence>
<evidence type="ECO:0000256" key="1">
    <source>
        <dbReference type="ARBA" id="ARBA00007957"/>
    </source>
</evidence>
<keyword evidence="8" id="KW-1185">Reference proteome</keyword>